<sequence length="132" mass="15042">MWGTFILVFAGIWALQFLLTQLQVKHYRANIKEFAKRKAGYLGTGYYKKTLGTGALMLIVCDEQMEIVEARIMKGLTVFARFRNMNKLIGMQLESSKEAEFLSIKERNALQGAIDMIKKEVNKGEGNEAWIS</sequence>
<keyword evidence="1" id="KW-0238">DNA-binding</keyword>
<organism evidence="1 2">
    <name type="scientific">Oceanobacillus picturae</name>
    <dbReference type="NCBI Taxonomy" id="171693"/>
    <lineage>
        <taxon>Bacteria</taxon>
        <taxon>Bacillati</taxon>
        <taxon>Bacillota</taxon>
        <taxon>Bacilli</taxon>
        <taxon>Bacillales</taxon>
        <taxon>Bacillaceae</taxon>
        <taxon>Oceanobacillus</taxon>
    </lineage>
</organism>
<dbReference type="InterPro" id="IPR009693">
    <property type="entry name" value="Glucitol_operon_activator"/>
</dbReference>
<dbReference type="AlphaFoldDB" id="W9ACT2"/>
<gene>
    <name evidence="1" type="ORF">BN988_02050</name>
</gene>
<dbReference type="RefSeq" id="WP_036575685.1">
    <property type="nucleotide sequence ID" value="NZ_CABLBW010000001.1"/>
</dbReference>
<keyword evidence="2" id="KW-1185">Reference proteome</keyword>
<dbReference type="Proteomes" id="UP000028863">
    <property type="component" value="Unassembled WGS sequence"/>
</dbReference>
<reference evidence="1" key="2">
    <citation type="submission" date="2014-03" db="EMBL/GenBank/DDBJ databases">
        <authorList>
            <person name="Urmite Genomes"/>
        </authorList>
    </citation>
    <scope>NUCLEOTIDE SEQUENCE</scope>
    <source>
        <strain evidence="1">S1</strain>
    </source>
</reference>
<dbReference type="Pfam" id="PF06923">
    <property type="entry name" value="GutM"/>
    <property type="match status" value="1"/>
</dbReference>
<reference evidence="1" key="1">
    <citation type="submission" date="2014-03" db="EMBL/GenBank/DDBJ databases">
        <title>Draft genome sequencing of Oceanobacillus picturae strain S1 isolated from human gut.</title>
        <authorList>
            <person name="Croce O."/>
            <person name="Lagier J.C."/>
            <person name="Raoult D."/>
        </authorList>
    </citation>
    <scope>NUCLEOTIDE SEQUENCE [LARGE SCALE GENOMIC DNA]</scope>
    <source>
        <strain evidence="1">S1</strain>
    </source>
</reference>
<evidence type="ECO:0000313" key="2">
    <source>
        <dbReference type="Proteomes" id="UP000028863"/>
    </source>
</evidence>
<evidence type="ECO:0000313" key="1">
    <source>
        <dbReference type="EMBL" id="CDO03534.1"/>
    </source>
</evidence>
<name>W9ACT2_9BACI</name>
<dbReference type="STRING" id="171693.BN988_02050"/>
<dbReference type="GO" id="GO:0003677">
    <property type="term" value="F:DNA binding"/>
    <property type="evidence" value="ECO:0007669"/>
    <property type="project" value="UniProtKB-KW"/>
</dbReference>
<accession>W9ACT2</accession>
<dbReference type="eggNOG" id="COG4578">
    <property type="taxonomic scope" value="Bacteria"/>
</dbReference>
<comment type="caution">
    <text evidence="1">The sequence shown here is derived from an EMBL/GenBank/DDBJ whole genome shotgun (WGS) entry which is preliminary data.</text>
</comment>
<dbReference type="EMBL" id="CCAX010000001">
    <property type="protein sequence ID" value="CDO03534.1"/>
    <property type="molecule type" value="Genomic_DNA"/>
</dbReference>
<protein>
    <submittedName>
        <fullName evidence="1">DNA-binding transcriptional activator GutM</fullName>
    </submittedName>
</protein>
<proteinExistence type="predicted"/>